<comment type="caution">
    <text evidence="2">The sequence shown here is derived from an EMBL/GenBank/DDBJ whole genome shotgun (WGS) entry which is preliminary data.</text>
</comment>
<dbReference type="InterPro" id="IPR050843">
    <property type="entry name" value="Glycosyl_Hydrlase_38"/>
</dbReference>
<dbReference type="GO" id="GO:0004559">
    <property type="term" value="F:alpha-mannosidase activity"/>
    <property type="evidence" value="ECO:0007669"/>
    <property type="project" value="TreeGrafter"/>
</dbReference>
<keyword evidence="1" id="KW-0472">Membrane</keyword>
<keyword evidence="1" id="KW-0812">Transmembrane</keyword>
<evidence type="ECO:0000256" key="1">
    <source>
        <dbReference type="SAM" id="Phobius"/>
    </source>
</evidence>
<keyword evidence="3" id="KW-1185">Reference proteome</keyword>
<accession>A0AAN9HWZ6</accession>
<dbReference type="EMBL" id="JAYWIO010000006">
    <property type="protein sequence ID" value="KAK7256854.1"/>
    <property type="molecule type" value="Genomic_DNA"/>
</dbReference>
<dbReference type="AlphaFoldDB" id="A0AAN9HWZ6"/>
<feature type="transmembrane region" description="Helical" evidence="1">
    <location>
        <begin position="40"/>
        <end position="59"/>
    </location>
</feature>
<protein>
    <submittedName>
        <fullName evidence="2">Uncharacterized protein</fullName>
    </submittedName>
</protein>
<dbReference type="PANTHER" id="PTHR11607:SF61">
    <property type="entry name" value="ALPHA-MANNOSIDASE"/>
    <property type="match status" value="1"/>
</dbReference>
<dbReference type="Proteomes" id="UP001372338">
    <property type="component" value="Unassembled WGS sequence"/>
</dbReference>
<proteinExistence type="predicted"/>
<reference evidence="2 3" key="1">
    <citation type="submission" date="2024-01" db="EMBL/GenBank/DDBJ databases">
        <title>The genomes of 5 underutilized Papilionoideae crops provide insights into root nodulation and disease resistanc.</title>
        <authorList>
            <person name="Yuan L."/>
        </authorList>
    </citation>
    <scope>NUCLEOTIDE SEQUENCE [LARGE SCALE GENOMIC DNA]</scope>
    <source>
        <strain evidence="2">ZHUSHIDOU_FW_LH</strain>
        <tissue evidence="2">Leaf</tissue>
    </source>
</reference>
<gene>
    <name evidence="2" type="ORF">RIF29_30392</name>
</gene>
<organism evidence="2 3">
    <name type="scientific">Crotalaria pallida</name>
    <name type="common">Smooth rattlebox</name>
    <name type="synonym">Crotalaria striata</name>
    <dbReference type="NCBI Taxonomy" id="3830"/>
    <lineage>
        <taxon>Eukaryota</taxon>
        <taxon>Viridiplantae</taxon>
        <taxon>Streptophyta</taxon>
        <taxon>Embryophyta</taxon>
        <taxon>Tracheophyta</taxon>
        <taxon>Spermatophyta</taxon>
        <taxon>Magnoliopsida</taxon>
        <taxon>eudicotyledons</taxon>
        <taxon>Gunneridae</taxon>
        <taxon>Pentapetalae</taxon>
        <taxon>rosids</taxon>
        <taxon>fabids</taxon>
        <taxon>Fabales</taxon>
        <taxon>Fabaceae</taxon>
        <taxon>Papilionoideae</taxon>
        <taxon>50 kb inversion clade</taxon>
        <taxon>genistoids sensu lato</taxon>
        <taxon>core genistoids</taxon>
        <taxon>Crotalarieae</taxon>
        <taxon>Crotalaria</taxon>
    </lineage>
</organism>
<feature type="transmembrane region" description="Helical" evidence="1">
    <location>
        <begin position="66"/>
        <end position="85"/>
    </location>
</feature>
<dbReference type="PANTHER" id="PTHR11607">
    <property type="entry name" value="ALPHA-MANNOSIDASE"/>
    <property type="match status" value="1"/>
</dbReference>
<dbReference type="InterPro" id="IPR027291">
    <property type="entry name" value="Glyco_hydro_38_N_sf"/>
</dbReference>
<name>A0AAN9HWZ6_CROPI</name>
<evidence type="ECO:0000313" key="2">
    <source>
        <dbReference type="EMBL" id="KAK7256854.1"/>
    </source>
</evidence>
<dbReference type="InterPro" id="IPR011330">
    <property type="entry name" value="Glyco_hydro/deAcase_b/a-brl"/>
</dbReference>
<evidence type="ECO:0000313" key="3">
    <source>
        <dbReference type="Proteomes" id="UP001372338"/>
    </source>
</evidence>
<dbReference type="SUPFAM" id="SSF88713">
    <property type="entry name" value="Glycoside hydrolase/deacetylase"/>
    <property type="match status" value="1"/>
</dbReference>
<dbReference type="Gene3D" id="3.20.110.10">
    <property type="entry name" value="Glycoside hydrolase 38, N terminal domain"/>
    <property type="match status" value="1"/>
</dbReference>
<keyword evidence="1" id="KW-1133">Transmembrane helix</keyword>
<dbReference type="GO" id="GO:0005975">
    <property type="term" value="P:carbohydrate metabolic process"/>
    <property type="evidence" value="ECO:0007669"/>
    <property type="project" value="InterPro"/>
</dbReference>
<sequence>MLGFESVHFARIDYQDRDKRKADKSLEVVWRGSKMFGSSAQILPILFLIVMVLQMVFILKSMITRVLLLSVSSLASYSFSLWPFFGQ</sequence>